<dbReference type="SUPFAM" id="SSF56281">
    <property type="entry name" value="Metallo-hydrolase/oxidoreductase"/>
    <property type="match status" value="1"/>
</dbReference>
<dbReference type="GO" id="GO:0004521">
    <property type="term" value="F:RNA endonuclease activity"/>
    <property type="evidence" value="ECO:0007669"/>
    <property type="project" value="TreeGrafter"/>
</dbReference>
<dbReference type="Gene3D" id="3.40.50.10890">
    <property type="match status" value="1"/>
</dbReference>
<sequence length="455" mass="51530">MIRFLPLGGADEIGASCFYLNIDGTGILLDSGIHPRKTGKDSLPKFELIENEPLDFLFISHAHQDHIGALPFLIKKFPHIKIYTTKQTLEIAKLTLHNTVRITNEQMTGTSDELLYDHDDIDLILRSITEVEYKGSIEVSGMRHSSDEAITVRFYDAGHILGSASILIEHQNRRIFYTGDIKLSSQTLMNGAALPDKPVDVLITESTYAATEPEENGTIKIEGEKLIKEANRIIHSGGSVLIPVFSLGKMQEVLMFLHNKMRSGKLSEVEIFTGGISRKIAHVYDLNRYLVNRKYDSIKLNEIEQLNYFDIVNPDYYKRHSSIVLASSGMMLENTMSNKLMKYWLHQKSFGIFIVGYMDPSTPGHQIAERNQGDEIEIGIDRKIKISCSINMFHFPSHSNREELLTIAEKLKPSRVILIHGEPEAKKWLGHQILKSSRNIKVHSAEVDKSIIIYN</sequence>
<dbReference type="SMART" id="SM01027">
    <property type="entry name" value="Beta-Casp"/>
    <property type="match status" value="1"/>
</dbReference>
<dbReference type="PANTHER" id="PTHR11203">
    <property type="entry name" value="CLEAVAGE AND POLYADENYLATION SPECIFICITY FACTOR FAMILY MEMBER"/>
    <property type="match status" value="1"/>
</dbReference>
<evidence type="ECO:0000259" key="3">
    <source>
        <dbReference type="SMART" id="SM01027"/>
    </source>
</evidence>
<evidence type="ECO:0000259" key="2">
    <source>
        <dbReference type="SMART" id="SM00849"/>
    </source>
</evidence>
<gene>
    <name evidence="4" type="ORF">MNBD_IGNAVI01-876</name>
</gene>
<dbReference type="AlphaFoldDB" id="A0A3B1CZS7"/>
<dbReference type="InterPro" id="IPR050698">
    <property type="entry name" value="MBL"/>
</dbReference>
<dbReference type="EMBL" id="UOGD01000211">
    <property type="protein sequence ID" value="VAX22047.1"/>
    <property type="molecule type" value="Genomic_DNA"/>
</dbReference>
<evidence type="ECO:0000256" key="1">
    <source>
        <dbReference type="ARBA" id="ARBA00022801"/>
    </source>
</evidence>
<dbReference type="InterPro" id="IPR001279">
    <property type="entry name" value="Metallo-B-lactamas"/>
</dbReference>
<dbReference type="GO" id="GO:0016787">
    <property type="term" value="F:hydrolase activity"/>
    <property type="evidence" value="ECO:0007669"/>
    <property type="project" value="UniProtKB-KW"/>
</dbReference>
<organism evidence="4">
    <name type="scientific">hydrothermal vent metagenome</name>
    <dbReference type="NCBI Taxonomy" id="652676"/>
    <lineage>
        <taxon>unclassified sequences</taxon>
        <taxon>metagenomes</taxon>
        <taxon>ecological metagenomes</taxon>
    </lineage>
</organism>
<feature type="domain" description="Metallo-beta-lactamase" evidence="2">
    <location>
        <begin position="14"/>
        <end position="237"/>
    </location>
</feature>
<dbReference type="Gene3D" id="3.60.15.10">
    <property type="entry name" value="Ribonuclease Z/Hydroxyacylglutathione hydrolase-like"/>
    <property type="match status" value="1"/>
</dbReference>
<protein>
    <submittedName>
        <fullName evidence="4">Metallo-beta-lactamase family protein, RNA-specific</fullName>
    </submittedName>
</protein>
<dbReference type="Pfam" id="PF07521">
    <property type="entry name" value="RMMBL"/>
    <property type="match status" value="1"/>
</dbReference>
<reference evidence="4" key="1">
    <citation type="submission" date="2018-06" db="EMBL/GenBank/DDBJ databases">
        <authorList>
            <person name="Zhirakovskaya E."/>
        </authorList>
    </citation>
    <scope>NUCLEOTIDE SEQUENCE</scope>
</reference>
<feature type="domain" description="Beta-Casp" evidence="3">
    <location>
        <begin position="250"/>
        <end position="367"/>
    </location>
</feature>
<evidence type="ECO:0000313" key="4">
    <source>
        <dbReference type="EMBL" id="VAX22047.1"/>
    </source>
</evidence>
<dbReference type="InterPro" id="IPR011108">
    <property type="entry name" value="RMMBL"/>
</dbReference>
<dbReference type="SMART" id="SM00849">
    <property type="entry name" value="Lactamase_B"/>
    <property type="match status" value="1"/>
</dbReference>
<dbReference type="InterPro" id="IPR022712">
    <property type="entry name" value="Beta_Casp"/>
</dbReference>
<dbReference type="Pfam" id="PF16661">
    <property type="entry name" value="Lactamase_B_6"/>
    <property type="match status" value="1"/>
</dbReference>
<accession>A0A3B1CZS7</accession>
<name>A0A3B1CZS7_9ZZZZ</name>
<dbReference type="CDD" id="cd16295">
    <property type="entry name" value="TTHA0252-CPSF-like_MBL-fold"/>
    <property type="match status" value="1"/>
</dbReference>
<proteinExistence type="predicted"/>
<dbReference type="InterPro" id="IPR036866">
    <property type="entry name" value="RibonucZ/Hydroxyglut_hydro"/>
</dbReference>
<dbReference type="PANTHER" id="PTHR11203:SF37">
    <property type="entry name" value="INTEGRATOR COMPLEX SUBUNIT 11"/>
    <property type="match status" value="1"/>
</dbReference>
<dbReference type="Pfam" id="PF10996">
    <property type="entry name" value="Beta-Casp"/>
    <property type="match status" value="1"/>
</dbReference>
<keyword evidence="1" id="KW-0378">Hydrolase</keyword>